<dbReference type="EMBL" id="VYSA01000004">
    <property type="protein sequence ID" value="KAA9105973.1"/>
    <property type="molecule type" value="Genomic_DNA"/>
</dbReference>
<dbReference type="PANTHER" id="PTHR35007:SF3">
    <property type="entry name" value="POSSIBLE CONSERVED ALANINE RICH MEMBRANE PROTEIN"/>
    <property type="match status" value="1"/>
</dbReference>
<evidence type="ECO:0000256" key="3">
    <source>
        <dbReference type="ARBA" id="ARBA00022692"/>
    </source>
</evidence>
<evidence type="ECO:0000256" key="4">
    <source>
        <dbReference type="ARBA" id="ARBA00022989"/>
    </source>
</evidence>
<dbReference type="PANTHER" id="PTHR35007">
    <property type="entry name" value="INTEGRAL MEMBRANE PROTEIN-RELATED"/>
    <property type="match status" value="1"/>
</dbReference>
<dbReference type="Pfam" id="PF00482">
    <property type="entry name" value="T2SSF"/>
    <property type="match status" value="1"/>
</dbReference>
<feature type="transmembrane region" description="Helical" evidence="6">
    <location>
        <begin position="221"/>
        <end position="243"/>
    </location>
</feature>
<sequence length="291" mass="31627">MILPAAITGALLLAGLVMIVAYFRPAPPKPEKHVKTQATLAQRWRKVSRGTRLRLIIGLVIGLLAALITALPLLIIIVPAAVVGLPLLLGKQDTREQQLIIALEAWARSLASTADTGRYTLREVIGITRGATPTVLRGAVDRLHARMSTSWSAAEAFKAFADELDSAYVDEVTVYLIQAAQFNAGGLARALSAVADTLAVQAKQRMEIFNEREKPRRTMQVMTGIVALVLVGLIVFSGTPTIAFYRTPIGQIALLVIVGVFTLILAWAKSQTRFRPESRIVLSNTPMEVER</sequence>
<organism evidence="8 9">
    <name type="scientific">Microbacterium rhizomatis</name>
    <dbReference type="NCBI Taxonomy" id="1631477"/>
    <lineage>
        <taxon>Bacteria</taxon>
        <taxon>Bacillati</taxon>
        <taxon>Actinomycetota</taxon>
        <taxon>Actinomycetes</taxon>
        <taxon>Micrococcales</taxon>
        <taxon>Microbacteriaceae</taxon>
        <taxon>Microbacterium</taxon>
    </lineage>
</organism>
<dbReference type="GO" id="GO:0005886">
    <property type="term" value="C:plasma membrane"/>
    <property type="evidence" value="ECO:0007669"/>
    <property type="project" value="UniProtKB-SubCell"/>
</dbReference>
<comment type="subcellular location">
    <subcellularLocation>
        <location evidence="1">Cell membrane</location>
        <topology evidence="1">Multi-pass membrane protein</topology>
    </subcellularLocation>
</comment>
<evidence type="ECO:0000313" key="8">
    <source>
        <dbReference type="EMBL" id="KAA9105973.1"/>
    </source>
</evidence>
<comment type="caution">
    <text evidence="8">The sequence shown here is derived from an EMBL/GenBank/DDBJ whole genome shotgun (WGS) entry which is preliminary data.</text>
</comment>
<evidence type="ECO:0000256" key="5">
    <source>
        <dbReference type="ARBA" id="ARBA00023136"/>
    </source>
</evidence>
<dbReference type="Proteomes" id="UP000325827">
    <property type="component" value="Unassembled WGS sequence"/>
</dbReference>
<evidence type="ECO:0000256" key="2">
    <source>
        <dbReference type="ARBA" id="ARBA00022475"/>
    </source>
</evidence>
<dbReference type="InterPro" id="IPR018076">
    <property type="entry name" value="T2SS_GspF_dom"/>
</dbReference>
<dbReference type="OrthoDB" id="5068707at2"/>
<dbReference type="AlphaFoldDB" id="A0A5J5IZ83"/>
<evidence type="ECO:0000259" key="7">
    <source>
        <dbReference type="Pfam" id="PF00482"/>
    </source>
</evidence>
<gene>
    <name evidence="8" type="ORF">F6B43_16570</name>
</gene>
<keyword evidence="9" id="KW-1185">Reference proteome</keyword>
<protein>
    <recommendedName>
        <fullName evidence="7">Type II secretion system protein GspF domain-containing protein</fullName>
    </recommendedName>
</protein>
<evidence type="ECO:0000256" key="1">
    <source>
        <dbReference type="ARBA" id="ARBA00004651"/>
    </source>
</evidence>
<accession>A0A5J5IZ83</accession>
<reference evidence="9" key="1">
    <citation type="submission" date="2019-09" db="EMBL/GenBank/DDBJ databases">
        <title>Mumia zhuanghuii sp. nov. isolated from the intestinal contents of plateau pika (Ochotona curzoniae) in the Qinghai-Tibet plateau of China.</title>
        <authorList>
            <person name="Tian Z."/>
        </authorList>
    </citation>
    <scope>NUCLEOTIDE SEQUENCE [LARGE SCALE GENOMIC DNA]</scope>
    <source>
        <strain evidence="9">JCM 30598</strain>
    </source>
</reference>
<evidence type="ECO:0000313" key="9">
    <source>
        <dbReference type="Proteomes" id="UP000325827"/>
    </source>
</evidence>
<proteinExistence type="predicted"/>
<dbReference type="RefSeq" id="WP_150450115.1">
    <property type="nucleotide sequence ID" value="NZ_VYSA01000004.1"/>
</dbReference>
<keyword evidence="5 6" id="KW-0472">Membrane</keyword>
<keyword evidence="3 6" id="KW-0812">Transmembrane</keyword>
<feature type="transmembrane region" description="Helical" evidence="6">
    <location>
        <begin position="6"/>
        <end position="23"/>
    </location>
</feature>
<keyword evidence="4 6" id="KW-1133">Transmembrane helix</keyword>
<evidence type="ECO:0000256" key="6">
    <source>
        <dbReference type="SAM" id="Phobius"/>
    </source>
</evidence>
<name>A0A5J5IZ83_9MICO</name>
<keyword evidence="2" id="KW-1003">Cell membrane</keyword>
<feature type="domain" description="Type II secretion system protein GspF" evidence="7">
    <location>
        <begin position="108"/>
        <end position="233"/>
    </location>
</feature>
<feature type="transmembrane region" description="Helical" evidence="6">
    <location>
        <begin position="249"/>
        <end position="268"/>
    </location>
</feature>
<feature type="transmembrane region" description="Helical" evidence="6">
    <location>
        <begin position="55"/>
        <end position="82"/>
    </location>
</feature>